<evidence type="ECO:0000313" key="8">
    <source>
        <dbReference type="Proteomes" id="UP001156881"/>
    </source>
</evidence>
<dbReference type="PANTHER" id="PTHR22576">
    <property type="entry name" value="MUCOSA ASSOCIATED LYMPHOID TISSUE LYMPHOMA TRANSLOCATION PROTEIN 1/PARACASPASE"/>
    <property type="match status" value="1"/>
</dbReference>
<dbReference type="Pfam" id="PF00656">
    <property type="entry name" value="Peptidase_C14"/>
    <property type="match status" value="1"/>
</dbReference>
<feature type="signal peptide" evidence="3">
    <location>
        <begin position="1"/>
        <end position="28"/>
    </location>
</feature>
<feature type="chain" id="PRO_5031501476" evidence="3">
    <location>
        <begin position="29"/>
        <end position="572"/>
    </location>
</feature>
<dbReference type="Gene3D" id="1.25.40.10">
    <property type="entry name" value="Tetratricopeptide repeat domain"/>
    <property type="match status" value="2"/>
</dbReference>
<dbReference type="GO" id="GO:0004197">
    <property type="term" value="F:cysteine-type endopeptidase activity"/>
    <property type="evidence" value="ECO:0007669"/>
    <property type="project" value="InterPro"/>
</dbReference>
<organism evidence="6 7">
    <name type="scientific">Methylobacterium brachythecii</name>
    <dbReference type="NCBI Taxonomy" id="1176177"/>
    <lineage>
        <taxon>Bacteria</taxon>
        <taxon>Pseudomonadati</taxon>
        <taxon>Pseudomonadota</taxon>
        <taxon>Alphaproteobacteria</taxon>
        <taxon>Hyphomicrobiales</taxon>
        <taxon>Methylobacteriaceae</taxon>
        <taxon>Methylobacterium</taxon>
    </lineage>
</organism>
<dbReference type="InterPro" id="IPR019734">
    <property type="entry name" value="TPR_rpt"/>
</dbReference>
<evidence type="ECO:0000259" key="4">
    <source>
        <dbReference type="PROSITE" id="PS50208"/>
    </source>
</evidence>
<keyword evidence="3" id="KW-0732">Signal</keyword>
<dbReference type="AlphaFoldDB" id="A0A7W6AEC9"/>
<dbReference type="Gene3D" id="3.40.50.1460">
    <property type="match status" value="1"/>
</dbReference>
<feature type="repeat" description="TPR" evidence="1">
    <location>
        <begin position="495"/>
        <end position="528"/>
    </location>
</feature>
<evidence type="ECO:0000256" key="1">
    <source>
        <dbReference type="PROSITE-ProRule" id="PRU00339"/>
    </source>
</evidence>
<evidence type="ECO:0000313" key="6">
    <source>
        <dbReference type="EMBL" id="MBB3901153.1"/>
    </source>
</evidence>
<proteinExistence type="predicted"/>
<comment type="caution">
    <text evidence="6">The sequence shown here is derived from an EMBL/GenBank/DDBJ whole genome shotgun (WGS) entry which is preliminary data.</text>
</comment>
<dbReference type="PROSITE" id="PS50005">
    <property type="entry name" value="TPR"/>
    <property type="match status" value="2"/>
</dbReference>
<accession>A0A7W6AEC9</accession>
<dbReference type="Proteomes" id="UP001156881">
    <property type="component" value="Unassembled WGS sequence"/>
</dbReference>
<feature type="domain" description="Caspase family p20" evidence="4">
    <location>
        <begin position="30"/>
        <end position="102"/>
    </location>
</feature>
<evidence type="ECO:0000313" key="5">
    <source>
        <dbReference type="EMBL" id="GLS44661.1"/>
    </source>
</evidence>
<feature type="compositionally biased region" description="Low complexity" evidence="2">
    <location>
        <begin position="337"/>
        <end position="350"/>
    </location>
</feature>
<reference evidence="5" key="1">
    <citation type="journal article" date="2014" name="Int. J. Syst. Evol. Microbiol.">
        <title>Complete genome of a new Firmicutes species belonging to the dominant human colonic microbiota ('Ruminococcus bicirculans') reveals two chromosomes and a selective capacity to utilize plant glucans.</title>
        <authorList>
            <consortium name="NISC Comparative Sequencing Program"/>
            <person name="Wegmann U."/>
            <person name="Louis P."/>
            <person name="Goesmann A."/>
            <person name="Henrissat B."/>
            <person name="Duncan S.H."/>
            <person name="Flint H.J."/>
        </authorList>
    </citation>
    <scope>NUCLEOTIDE SEQUENCE</scope>
    <source>
        <strain evidence="5">NBRC 107710</strain>
    </source>
</reference>
<dbReference type="Proteomes" id="UP000517759">
    <property type="component" value="Unassembled WGS sequence"/>
</dbReference>
<protein>
    <submittedName>
        <fullName evidence="6">Tetratricopeptide (TPR) repeat protein</fullName>
    </submittedName>
</protein>
<feature type="compositionally biased region" description="Pro residues" evidence="2">
    <location>
        <begin position="262"/>
        <end position="279"/>
    </location>
</feature>
<dbReference type="InterPro" id="IPR029030">
    <property type="entry name" value="Caspase-like_dom_sf"/>
</dbReference>
<name>A0A7W6AEC9_9HYPH</name>
<dbReference type="GO" id="GO:0006508">
    <property type="term" value="P:proteolysis"/>
    <property type="evidence" value="ECO:0007669"/>
    <property type="project" value="InterPro"/>
</dbReference>
<dbReference type="InterPro" id="IPR001309">
    <property type="entry name" value="Pept_C14_p20"/>
</dbReference>
<dbReference type="EMBL" id="JACIDN010000001">
    <property type="protein sequence ID" value="MBB3901153.1"/>
    <property type="molecule type" value="Genomic_DNA"/>
</dbReference>
<dbReference type="InterPro" id="IPR052039">
    <property type="entry name" value="Caspase-related_regulators"/>
</dbReference>
<evidence type="ECO:0000256" key="3">
    <source>
        <dbReference type="SAM" id="SignalP"/>
    </source>
</evidence>
<reference evidence="6 7" key="3">
    <citation type="submission" date="2020-08" db="EMBL/GenBank/DDBJ databases">
        <title>Genomic Encyclopedia of Type Strains, Phase IV (KMG-IV): sequencing the most valuable type-strain genomes for metagenomic binning, comparative biology and taxonomic classification.</title>
        <authorList>
            <person name="Goeker M."/>
        </authorList>
    </citation>
    <scope>NUCLEOTIDE SEQUENCE [LARGE SCALE GENOMIC DNA]</scope>
    <source>
        <strain evidence="6 7">DSM 24105</strain>
    </source>
</reference>
<reference evidence="8" key="2">
    <citation type="journal article" date="2019" name="Int. J. Syst. Evol. Microbiol.">
        <title>The Global Catalogue of Microorganisms (GCM) 10K type strain sequencing project: providing services to taxonomists for standard genome sequencing and annotation.</title>
        <authorList>
            <consortium name="The Broad Institute Genomics Platform"/>
            <consortium name="The Broad Institute Genome Sequencing Center for Infectious Disease"/>
            <person name="Wu L."/>
            <person name="Ma J."/>
        </authorList>
    </citation>
    <scope>NUCLEOTIDE SEQUENCE [LARGE SCALE GENOMIC DNA]</scope>
    <source>
        <strain evidence="8">NBRC 107710</strain>
    </source>
</reference>
<dbReference type="PANTHER" id="PTHR22576:SF37">
    <property type="entry name" value="MUCOSA-ASSOCIATED LYMPHOID TISSUE LYMPHOMA TRANSLOCATION PROTEIN 1"/>
    <property type="match status" value="1"/>
</dbReference>
<dbReference type="SUPFAM" id="SSF48452">
    <property type="entry name" value="TPR-like"/>
    <property type="match status" value="1"/>
</dbReference>
<dbReference type="PROSITE" id="PS50208">
    <property type="entry name" value="CASPASE_P20"/>
    <property type="match status" value="1"/>
</dbReference>
<keyword evidence="1" id="KW-0802">TPR repeat</keyword>
<dbReference type="EMBL" id="BSPG01000013">
    <property type="protein sequence ID" value="GLS44661.1"/>
    <property type="molecule type" value="Genomic_DNA"/>
</dbReference>
<feature type="region of interest" description="Disordered" evidence="2">
    <location>
        <begin position="257"/>
        <end position="350"/>
    </location>
</feature>
<dbReference type="SUPFAM" id="SSF52129">
    <property type="entry name" value="Caspase-like"/>
    <property type="match status" value="1"/>
</dbReference>
<gene>
    <name evidence="5" type="ORF">GCM10007884_26490</name>
    <name evidence="6" type="ORF">GGR33_000633</name>
</gene>
<reference evidence="5" key="4">
    <citation type="submission" date="2023-01" db="EMBL/GenBank/DDBJ databases">
        <title>Draft genome sequence of Methylobacterium brachythecii strain NBRC 107710.</title>
        <authorList>
            <person name="Sun Q."/>
            <person name="Mori K."/>
        </authorList>
    </citation>
    <scope>NUCLEOTIDE SEQUENCE</scope>
    <source>
        <strain evidence="5">NBRC 107710</strain>
    </source>
</reference>
<dbReference type="Pfam" id="PF13432">
    <property type="entry name" value="TPR_16"/>
    <property type="match status" value="3"/>
</dbReference>
<dbReference type="SMART" id="SM00028">
    <property type="entry name" value="TPR"/>
    <property type="match status" value="4"/>
</dbReference>
<dbReference type="RefSeq" id="WP_183501904.1">
    <property type="nucleotide sequence ID" value="NZ_BSPG01000013.1"/>
</dbReference>
<dbReference type="InterPro" id="IPR011990">
    <property type="entry name" value="TPR-like_helical_dom_sf"/>
</dbReference>
<sequence>MRILSALAVSLLWLTALAVSGHPAPAQAASGRVALLIANADYPDSDAELPTPKNDAAALSEELSRRGFAVEVVTNLTKDRFQSAIDGFMRRIEPGSTALIFYSGFAIQVARKNYLIPIDAKIWSEPNVLEEAIGVDALMADAAKRGASSRVLVLDASRRNPFERRYRSFSTGLAPAAAQPGSLVLYSAAAGSVVNETTANRGLFATELVKQIALSGISAEQAFGATRDALSKASKGQQIPALVSGLEDPFSFDQNWVRPAVSKPPPAAVENKAPPPPSNKPVAVEPKPEPEAPVAKLELPPDPSDPPLSPAAADPSAAIEPKSTPPADTKPSQPVQTATKEPAAPAASEATTLREFEDAKAIGSRESYQDFLDRHPDGSLAAQARAEIAKLDAAALPQPAQPPTYTPAESARKAALDAAIKKNPADEQAYYERGQFHAQRGDTVPAIADFDQSIRMNPSNPDAYNNRCWMQAVSGALDRARADCDQALKLRPNYVDALDSRGFVNLKASRFRAAVADYDAALRIDPAHSSSLYGRGIAKRRLGLTGQSEKDFAGALQLNARIGEEFAGYGLR</sequence>
<evidence type="ECO:0000256" key="2">
    <source>
        <dbReference type="SAM" id="MobiDB-lite"/>
    </source>
</evidence>
<feature type="compositionally biased region" description="Pro residues" evidence="2">
    <location>
        <begin position="300"/>
        <end position="309"/>
    </location>
</feature>
<keyword evidence="8" id="KW-1185">Reference proteome</keyword>
<dbReference type="InterPro" id="IPR011600">
    <property type="entry name" value="Pept_C14_caspase"/>
</dbReference>
<feature type="repeat" description="TPR" evidence="1">
    <location>
        <begin position="427"/>
        <end position="460"/>
    </location>
</feature>
<evidence type="ECO:0000313" key="7">
    <source>
        <dbReference type="Proteomes" id="UP000517759"/>
    </source>
</evidence>